<dbReference type="EMBL" id="KN824365">
    <property type="protein sequence ID" value="KIM22033.1"/>
    <property type="molecule type" value="Genomic_DNA"/>
</dbReference>
<reference evidence="4" key="2">
    <citation type="submission" date="2015-01" db="EMBL/GenBank/DDBJ databases">
        <title>Evolutionary Origins and Diversification of the Mycorrhizal Mutualists.</title>
        <authorList>
            <consortium name="DOE Joint Genome Institute"/>
            <consortium name="Mycorrhizal Genomics Consortium"/>
            <person name="Kohler A."/>
            <person name="Kuo A."/>
            <person name="Nagy L.G."/>
            <person name="Floudas D."/>
            <person name="Copeland A."/>
            <person name="Barry K.W."/>
            <person name="Cichocki N."/>
            <person name="Veneault-Fourrey C."/>
            <person name="LaButti K."/>
            <person name="Lindquist E.A."/>
            <person name="Lipzen A."/>
            <person name="Lundell T."/>
            <person name="Morin E."/>
            <person name="Murat C."/>
            <person name="Riley R."/>
            <person name="Ohm R."/>
            <person name="Sun H."/>
            <person name="Tunlid A."/>
            <person name="Henrissat B."/>
            <person name="Grigoriev I.V."/>
            <person name="Hibbett D.S."/>
            <person name="Martin F."/>
        </authorList>
    </citation>
    <scope>NUCLEOTIDE SEQUENCE [LARGE SCALE GENOMIC DNA]</scope>
    <source>
        <strain evidence="4">MAFF 305830</strain>
    </source>
</reference>
<dbReference type="EMBL" id="KN824297">
    <property type="protein sequence ID" value="KIM27679.1"/>
    <property type="molecule type" value="Genomic_DNA"/>
</dbReference>
<protein>
    <submittedName>
        <fullName evidence="2">Uncharacterized protein</fullName>
    </submittedName>
</protein>
<dbReference type="AlphaFoldDB" id="A0A0C2W6I3"/>
<organism evidence="2 4">
    <name type="scientific">Serendipita vermifera MAFF 305830</name>
    <dbReference type="NCBI Taxonomy" id="933852"/>
    <lineage>
        <taxon>Eukaryota</taxon>
        <taxon>Fungi</taxon>
        <taxon>Dikarya</taxon>
        <taxon>Basidiomycota</taxon>
        <taxon>Agaricomycotina</taxon>
        <taxon>Agaricomycetes</taxon>
        <taxon>Sebacinales</taxon>
        <taxon>Serendipitaceae</taxon>
        <taxon>Serendipita</taxon>
    </lineage>
</organism>
<reference evidence="2 4" key="1">
    <citation type="submission" date="2014-04" db="EMBL/GenBank/DDBJ databases">
        <authorList>
            <consortium name="DOE Joint Genome Institute"/>
            <person name="Kuo A."/>
            <person name="Zuccaro A."/>
            <person name="Kohler A."/>
            <person name="Nagy L.G."/>
            <person name="Floudas D."/>
            <person name="Copeland A."/>
            <person name="Barry K.W."/>
            <person name="Cichocki N."/>
            <person name="Veneault-Fourrey C."/>
            <person name="LaButti K."/>
            <person name="Lindquist E.A."/>
            <person name="Lipzen A."/>
            <person name="Lundell T."/>
            <person name="Morin E."/>
            <person name="Murat C."/>
            <person name="Sun H."/>
            <person name="Tunlid A."/>
            <person name="Henrissat B."/>
            <person name="Grigoriev I.V."/>
            <person name="Hibbett D.S."/>
            <person name="Martin F."/>
            <person name="Nordberg H.P."/>
            <person name="Cantor M.N."/>
            <person name="Hua S.X."/>
        </authorList>
    </citation>
    <scope>NUCLEOTIDE SEQUENCE [LARGE SCALE GENOMIC DNA]</scope>
    <source>
        <strain evidence="2 4">MAFF 305830</strain>
    </source>
</reference>
<evidence type="ECO:0000256" key="1">
    <source>
        <dbReference type="SAM" id="SignalP"/>
    </source>
</evidence>
<evidence type="ECO:0000313" key="3">
    <source>
        <dbReference type="EMBL" id="KIM27679.1"/>
    </source>
</evidence>
<reference evidence="2" key="3">
    <citation type="submission" date="2015-02" db="EMBL/GenBank/DDBJ databases">
        <title>Evolutionary Origins and Diversification of the Mycorrhizal Mutualists.</title>
        <authorList>
            <consortium name="DOE Joint Genome Institute"/>
            <consortium name="Mycorrhizal Genomics Consortium"/>
            <person name="Kohler A."/>
            <person name="Kuo A."/>
            <person name="Nagy L.G."/>
            <person name="Floudas D."/>
            <person name="Copeland A."/>
            <person name="Barry K.W."/>
            <person name="Cichocki N."/>
            <person name="Veneault-Fourrey C."/>
            <person name="LaButti K."/>
            <person name="Lindquist E.A."/>
            <person name="Lipzen A."/>
            <person name="Lundell T."/>
            <person name="Morin E."/>
            <person name="Murat C."/>
            <person name="Riley R."/>
            <person name="Ohm R."/>
            <person name="Sun H."/>
            <person name="Tunlid A."/>
            <person name="Henrissat B."/>
            <person name="Grigoriev I.V."/>
            <person name="Hibbett D.S."/>
            <person name="Martin F."/>
        </authorList>
    </citation>
    <scope>NUCLEOTIDE SEQUENCE</scope>
    <source>
        <strain evidence="2 4">MAFF 305830</strain>
    </source>
</reference>
<keyword evidence="4" id="KW-1185">Reference proteome</keyword>
<name>A0A0C2W6I3_SERVB</name>
<gene>
    <name evidence="3" type="ORF">M408DRAFT_329871</name>
    <name evidence="2" type="ORF">M408DRAFT_333096</name>
</gene>
<feature type="signal peptide" evidence="1">
    <location>
        <begin position="1"/>
        <end position="18"/>
    </location>
</feature>
<accession>A0A0C2W6I3</accession>
<evidence type="ECO:0000313" key="2">
    <source>
        <dbReference type="EMBL" id="KIM22033.1"/>
    </source>
</evidence>
<dbReference type="HOGENOM" id="CLU_2997922_0_0_1"/>
<dbReference type="Proteomes" id="UP000054097">
    <property type="component" value="Unassembled WGS sequence"/>
</dbReference>
<feature type="chain" id="PRO_5007392255" evidence="1">
    <location>
        <begin position="19"/>
        <end position="57"/>
    </location>
</feature>
<keyword evidence="1" id="KW-0732">Signal</keyword>
<proteinExistence type="predicted"/>
<sequence>MQLSALLIVLFCAVFTLAAPLPMPHDHVLPRARVLHDRANNLERNVLLPNRKLGRVE</sequence>
<evidence type="ECO:0000313" key="4">
    <source>
        <dbReference type="Proteomes" id="UP000054097"/>
    </source>
</evidence>